<evidence type="ECO:0000259" key="8">
    <source>
        <dbReference type="Pfam" id="PF01243"/>
    </source>
</evidence>
<dbReference type="STRING" id="5762.D2W200"/>
<comment type="pathway">
    <text evidence="3">Cofactor metabolism; pyridoxal 5'-phosphate salvage; pyridoxal 5'-phosphate from pyridoxine 5'-phosphate: step 1/1.</text>
</comment>
<dbReference type="Proteomes" id="UP000006671">
    <property type="component" value="Unassembled WGS sequence"/>
</dbReference>
<evidence type="ECO:0000256" key="7">
    <source>
        <dbReference type="ARBA" id="ARBA00023002"/>
    </source>
</evidence>
<dbReference type="Gene3D" id="2.30.110.10">
    <property type="entry name" value="Electron Transport, Fmn-binding Protein, Chain A"/>
    <property type="match status" value="1"/>
</dbReference>
<dbReference type="PIRSF" id="PIRSF000190">
    <property type="entry name" value="Pyd_amn-ph_oxd"/>
    <property type="match status" value="1"/>
</dbReference>
<dbReference type="UniPathway" id="UPA01068">
    <property type="reaction ID" value="UER00304"/>
</dbReference>
<dbReference type="Pfam" id="PF01243">
    <property type="entry name" value="PNPOx_N"/>
    <property type="match status" value="1"/>
</dbReference>
<feature type="domain" description="Pyridoxine 5'-phosphate oxidase dimerisation C-terminal" evidence="9">
    <location>
        <begin position="190"/>
        <end position="231"/>
    </location>
</feature>
<protein>
    <recommendedName>
        <fullName evidence="4">pyridoxal 5'-phosphate synthase</fullName>
        <ecNumber evidence="4">1.4.3.5</ecNumber>
    </recommendedName>
</protein>
<dbReference type="Pfam" id="PF10590">
    <property type="entry name" value="PNP_phzG_C"/>
    <property type="match status" value="1"/>
</dbReference>
<dbReference type="VEuPathDB" id="AmoebaDB:NAEGRDRAFT_75408"/>
<evidence type="ECO:0000256" key="1">
    <source>
        <dbReference type="ARBA" id="ARBA00001917"/>
    </source>
</evidence>
<evidence type="ECO:0000256" key="3">
    <source>
        <dbReference type="ARBA" id="ARBA00005037"/>
    </source>
</evidence>
<dbReference type="PANTHER" id="PTHR10851">
    <property type="entry name" value="PYRIDOXINE-5-PHOSPHATE OXIDASE"/>
    <property type="match status" value="1"/>
</dbReference>
<dbReference type="PANTHER" id="PTHR10851:SF0">
    <property type="entry name" value="PYRIDOXINE-5'-PHOSPHATE OXIDASE"/>
    <property type="match status" value="1"/>
</dbReference>
<dbReference type="NCBIfam" id="NF004231">
    <property type="entry name" value="PRK05679.1"/>
    <property type="match status" value="1"/>
</dbReference>
<dbReference type="EC" id="1.4.3.5" evidence="4"/>
<dbReference type="GO" id="GO:0004733">
    <property type="term" value="F:pyridoxamine phosphate oxidase activity"/>
    <property type="evidence" value="ECO:0007669"/>
    <property type="project" value="UniProtKB-EC"/>
</dbReference>
<dbReference type="InParanoid" id="D2W200"/>
<dbReference type="eggNOG" id="KOG2586">
    <property type="taxonomic scope" value="Eukaryota"/>
</dbReference>
<dbReference type="SUPFAM" id="SSF50475">
    <property type="entry name" value="FMN-binding split barrel"/>
    <property type="match status" value="1"/>
</dbReference>
<comment type="cofactor">
    <cofactor evidence="1">
        <name>FMN</name>
        <dbReference type="ChEBI" id="CHEBI:58210"/>
    </cofactor>
</comment>
<dbReference type="RefSeq" id="XP_002669646.1">
    <property type="nucleotide sequence ID" value="XM_002669600.1"/>
</dbReference>
<dbReference type="OMA" id="SEFIFCT"/>
<comment type="pathway">
    <text evidence="2">Cofactor metabolism; pyridoxal 5'-phosphate salvage; pyridoxal 5'-phosphate from pyridoxamine 5'-phosphate: step 1/1.</text>
</comment>
<name>D2W200_NAEGR</name>
<evidence type="ECO:0000313" key="10">
    <source>
        <dbReference type="EMBL" id="EFC36902.1"/>
    </source>
</evidence>
<dbReference type="InterPro" id="IPR012349">
    <property type="entry name" value="Split_barrel_FMN-bd"/>
</dbReference>
<keyword evidence="11" id="KW-1185">Reference proteome</keyword>
<evidence type="ECO:0000259" key="9">
    <source>
        <dbReference type="Pfam" id="PF10590"/>
    </source>
</evidence>
<dbReference type="OrthoDB" id="303614at2759"/>
<evidence type="ECO:0000256" key="5">
    <source>
        <dbReference type="ARBA" id="ARBA00022630"/>
    </source>
</evidence>
<evidence type="ECO:0000256" key="4">
    <source>
        <dbReference type="ARBA" id="ARBA00012801"/>
    </source>
</evidence>
<feature type="domain" description="Pyridoxamine 5'-phosphate oxidase N-terminal" evidence="8">
    <location>
        <begin position="50"/>
        <end position="158"/>
    </location>
</feature>
<dbReference type="FunCoup" id="D2W200">
    <property type="interactions" value="119"/>
</dbReference>
<keyword evidence="6" id="KW-0288">FMN</keyword>
<dbReference type="EMBL" id="GG738924">
    <property type="protein sequence ID" value="EFC36902.1"/>
    <property type="molecule type" value="Genomic_DNA"/>
</dbReference>
<dbReference type="InterPro" id="IPR000659">
    <property type="entry name" value="Pyridox_Oxase"/>
</dbReference>
<accession>D2W200</accession>
<sequence length="231" mass="26520">MQQEGNNNMTFPSPMKIFSDWYLEACSNYEKSVEKIIPLQKEIPELLLPAEPATMTVATVNPKTLQPSTRNVFLKSFNVETSEFIFCTNFNSRKGSEIAENSKIALNFYWSYGSVMSSKQVRIEGVAEFCSDEESDQIFNSRPLESRIASSVSQQSQELVGGREQLLNEFFNAIEEQKLSAQEPVRPKHWGGVRVRAHCIEFWQSGDHRLANRIQYKKEQDNSWKSTTLYP</sequence>
<gene>
    <name evidence="10" type="ORF">NAEGRDRAFT_75408</name>
</gene>
<dbReference type="InterPro" id="IPR019576">
    <property type="entry name" value="Pyridoxamine_oxidase_dimer_C"/>
</dbReference>
<evidence type="ECO:0000256" key="6">
    <source>
        <dbReference type="ARBA" id="ARBA00022643"/>
    </source>
</evidence>
<evidence type="ECO:0000313" key="11">
    <source>
        <dbReference type="Proteomes" id="UP000006671"/>
    </source>
</evidence>
<dbReference type="AlphaFoldDB" id="D2W200"/>
<evidence type="ECO:0000256" key="2">
    <source>
        <dbReference type="ARBA" id="ARBA00004738"/>
    </source>
</evidence>
<dbReference type="KEGG" id="ngr:NAEGRDRAFT_75408"/>
<keyword evidence="7" id="KW-0560">Oxidoreductase</keyword>
<proteinExistence type="predicted"/>
<organism evidence="11">
    <name type="scientific">Naegleria gruberi</name>
    <name type="common">Amoeba</name>
    <dbReference type="NCBI Taxonomy" id="5762"/>
    <lineage>
        <taxon>Eukaryota</taxon>
        <taxon>Discoba</taxon>
        <taxon>Heterolobosea</taxon>
        <taxon>Tetramitia</taxon>
        <taxon>Eutetramitia</taxon>
        <taxon>Vahlkampfiidae</taxon>
        <taxon>Naegleria</taxon>
    </lineage>
</organism>
<dbReference type="GeneID" id="8856140"/>
<dbReference type="GO" id="GO:0008615">
    <property type="term" value="P:pyridoxine biosynthetic process"/>
    <property type="evidence" value="ECO:0007669"/>
    <property type="project" value="InterPro"/>
</dbReference>
<dbReference type="GO" id="GO:0010181">
    <property type="term" value="F:FMN binding"/>
    <property type="evidence" value="ECO:0007669"/>
    <property type="project" value="InterPro"/>
</dbReference>
<dbReference type="InterPro" id="IPR011576">
    <property type="entry name" value="Pyridox_Oxase_N"/>
</dbReference>
<keyword evidence="5" id="KW-0285">Flavoprotein</keyword>
<reference evidence="10 11" key="1">
    <citation type="journal article" date="2010" name="Cell">
        <title>The genome of Naegleria gruberi illuminates early eukaryotic versatility.</title>
        <authorList>
            <person name="Fritz-Laylin L.K."/>
            <person name="Prochnik S.E."/>
            <person name="Ginger M.L."/>
            <person name="Dacks J.B."/>
            <person name="Carpenter M.L."/>
            <person name="Field M.C."/>
            <person name="Kuo A."/>
            <person name="Paredez A."/>
            <person name="Chapman J."/>
            <person name="Pham J."/>
            <person name="Shu S."/>
            <person name="Neupane R."/>
            <person name="Cipriano M."/>
            <person name="Mancuso J."/>
            <person name="Tu H."/>
            <person name="Salamov A."/>
            <person name="Lindquist E."/>
            <person name="Shapiro H."/>
            <person name="Lucas S."/>
            <person name="Grigoriev I.V."/>
            <person name="Cande W.Z."/>
            <person name="Fulton C."/>
            <person name="Rokhsar D.S."/>
            <person name="Dawson S.C."/>
        </authorList>
    </citation>
    <scope>NUCLEOTIDE SEQUENCE [LARGE SCALE GENOMIC DNA]</scope>
    <source>
        <strain evidence="10 11">NEG-M</strain>
    </source>
</reference>